<evidence type="ECO:0000256" key="1">
    <source>
        <dbReference type="ARBA" id="ARBA00022734"/>
    </source>
</evidence>
<dbReference type="InterPro" id="IPR033989">
    <property type="entry name" value="CD209-like_CTLD"/>
</dbReference>
<dbReference type="Pfam" id="PF00059">
    <property type="entry name" value="Lectin_C"/>
    <property type="match status" value="1"/>
</dbReference>
<evidence type="ECO:0000313" key="5">
    <source>
        <dbReference type="RefSeq" id="XP_041443068.1"/>
    </source>
</evidence>
<gene>
    <name evidence="5" type="primary">clec4g.L</name>
</gene>
<evidence type="ECO:0000259" key="3">
    <source>
        <dbReference type="PROSITE" id="PS50041"/>
    </source>
</evidence>
<dbReference type="SMART" id="SM00034">
    <property type="entry name" value="CLECT"/>
    <property type="match status" value="1"/>
</dbReference>
<dbReference type="CDD" id="cd03590">
    <property type="entry name" value="CLECT_DC-SIGN_like"/>
    <property type="match status" value="1"/>
</dbReference>
<dbReference type="RefSeq" id="XP_041443068.1">
    <property type="nucleotide sequence ID" value="XM_041587134.1"/>
</dbReference>
<organism evidence="4 5">
    <name type="scientific">Xenopus laevis</name>
    <name type="common">African clawed frog</name>
    <dbReference type="NCBI Taxonomy" id="8355"/>
    <lineage>
        <taxon>Eukaryota</taxon>
        <taxon>Metazoa</taxon>
        <taxon>Chordata</taxon>
        <taxon>Craniata</taxon>
        <taxon>Vertebrata</taxon>
        <taxon>Euteleostomi</taxon>
        <taxon>Amphibia</taxon>
        <taxon>Batrachia</taxon>
        <taxon>Anura</taxon>
        <taxon>Pipoidea</taxon>
        <taxon>Pipidae</taxon>
        <taxon>Xenopodinae</taxon>
        <taxon>Xenopus</taxon>
        <taxon>Xenopus</taxon>
    </lineage>
</organism>
<sequence>MQEVESAYGNMLGKVPSSGKKKCSSRRLVFILMGLTITMLLLLMIVAAFLFVMYFHTFEGRKTIEQSISQMTQNVPDKSCGSCWKKFDGSCYYFEVNRMTWIEAHLSCKRMDSDLVIINSDIEQKFLHSKTGDDLYWIGLEKIRDVWTWVDGTILKASSGFWQTGEPNNKHGNEKCTHLSFEGKMNDARCDDVEYKCRAICEKKNIS</sequence>
<reference evidence="5" key="1">
    <citation type="submission" date="2025-08" db="UniProtKB">
        <authorList>
            <consortium name="RefSeq"/>
        </authorList>
    </citation>
    <scope>IDENTIFICATION</scope>
    <source>
        <strain evidence="5">J_2021</strain>
        <tissue evidence="5">Erythrocytes</tissue>
    </source>
</reference>
<dbReference type="InterPro" id="IPR016186">
    <property type="entry name" value="C-type_lectin-like/link_sf"/>
</dbReference>
<evidence type="ECO:0000313" key="4">
    <source>
        <dbReference type="Proteomes" id="UP000186698"/>
    </source>
</evidence>
<keyword evidence="2" id="KW-1133">Transmembrane helix</keyword>
<protein>
    <submittedName>
        <fullName evidence="5">Hepatic lectin-like isoform X2</fullName>
    </submittedName>
</protein>
<dbReference type="GeneID" id="108711665"/>
<dbReference type="Proteomes" id="UP000186698">
    <property type="component" value="Chromosome 3L"/>
</dbReference>
<dbReference type="CTD" id="108711665"/>
<dbReference type="InterPro" id="IPR016187">
    <property type="entry name" value="CTDL_fold"/>
</dbReference>
<evidence type="ECO:0000256" key="2">
    <source>
        <dbReference type="SAM" id="Phobius"/>
    </source>
</evidence>
<accession>A0A8J1MNS4</accession>
<keyword evidence="1" id="KW-0430">Lectin</keyword>
<dbReference type="SUPFAM" id="SSF56436">
    <property type="entry name" value="C-type lectin-like"/>
    <property type="match status" value="1"/>
</dbReference>
<dbReference type="OrthoDB" id="8950604at2759"/>
<name>A0A8J1MNS4_XENLA</name>
<keyword evidence="2" id="KW-0472">Membrane</keyword>
<dbReference type="InterPro" id="IPR050111">
    <property type="entry name" value="C-type_lectin/snaclec_domain"/>
</dbReference>
<keyword evidence="2" id="KW-0812">Transmembrane</keyword>
<keyword evidence="4" id="KW-1185">Reference proteome</keyword>
<dbReference type="AlphaFoldDB" id="A0A8J1MNS4"/>
<dbReference type="InterPro" id="IPR001304">
    <property type="entry name" value="C-type_lectin-like"/>
</dbReference>
<dbReference type="PANTHER" id="PTHR22803">
    <property type="entry name" value="MANNOSE, PHOSPHOLIPASE, LECTIN RECEPTOR RELATED"/>
    <property type="match status" value="1"/>
</dbReference>
<dbReference type="PROSITE" id="PS50041">
    <property type="entry name" value="C_TYPE_LECTIN_2"/>
    <property type="match status" value="1"/>
</dbReference>
<dbReference type="Gene3D" id="3.10.100.10">
    <property type="entry name" value="Mannose-Binding Protein A, subunit A"/>
    <property type="match status" value="1"/>
</dbReference>
<proteinExistence type="predicted"/>
<feature type="transmembrane region" description="Helical" evidence="2">
    <location>
        <begin position="28"/>
        <end position="55"/>
    </location>
</feature>
<dbReference type="GO" id="GO:0030246">
    <property type="term" value="F:carbohydrate binding"/>
    <property type="evidence" value="ECO:0007669"/>
    <property type="project" value="UniProtKB-KW"/>
</dbReference>
<feature type="domain" description="C-type lectin" evidence="3">
    <location>
        <begin position="87"/>
        <end position="191"/>
    </location>
</feature>